<proteinExistence type="predicted"/>
<evidence type="ECO:0000313" key="2">
    <source>
        <dbReference type="EMBL" id="RZT66763.1"/>
    </source>
</evidence>
<dbReference type="EMBL" id="SHKI01000003">
    <property type="protein sequence ID" value="RZT66763.1"/>
    <property type="molecule type" value="Genomic_DNA"/>
</dbReference>
<gene>
    <name evidence="2" type="ORF">EV139_0890</name>
</gene>
<protein>
    <submittedName>
        <fullName evidence="2">Uncharacterized protein</fullName>
    </submittedName>
</protein>
<accession>A0A4Q7U0K6</accession>
<feature type="region of interest" description="Disordered" evidence="1">
    <location>
        <begin position="1"/>
        <end position="44"/>
    </location>
</feature>
<name>A0A4Q7U0K6_9MICO</name>
<evidence type="ECO:0000256" key="1">
    <source>
        <dbReference type="SAM" id="MobiDB-lite"/>
    </source>
</evidence>
<organism evidence="2 3">
    <name type="scientific">Leucobacter luti</name>
    <dbReference type="NCBI Taxonomy" id="340320"/>
    <lineage>
        <taxon>Bacteria</taxon>
        <taxon>Bacillati</taxon>
        <taxon>Actinomycetota</taxon>
        <taxon>Actinomycetes</taxon>
        <taxon>Micrococcales</taxon>
        <taxon>Microbacteriaceae</taxon>
        <taxon>Leucobacter</taxon>
    </lineage>
</organism>
<dbReference type="AlphaFoldDB" id="A0A4Q7U0K6"/>
<sequence length="44" mass="4886">MWQTAIATMAKQQPAPKSIPKRSDGCQNASDGPWFKVGGEWEDH</sequence>
<comment type="caution">
    <text evidence="2">The sequence shown here is derived from an EMBL/GenBank/DDBJ whole genome shotgun (WGS) entry which is preliminary data.</text>
</comment>
<dbReference type="Proteomes" id="UP000291832">
    <property type="component" value="Unassembled WGS sequence"/>
</dbReference>
<reference evidence="2 3" key="1">
    <citation type="journal article" date="2015" name="Stand. Genomic Sci.">
        <title>Genomic Encyclopedia of Bacterial and Archaeal Type Strains, Phase III: the genomes of soil and plant-associated and newly described type strains.</title>
        <authorList>
            <person name="Whitman W.B."/>
            <person name="Woyke T."/>
            <person name="Klenk H.P."/>
            <person name="Zhou Y."/>
            <person name="Lilburn T.G."/>
            <person name="Beck B.J."/>
            <person name="De Vos P."/>
            <person name="Vandamme P."/>
            <person name="Eisen J.A."/>
            <person name="Garrity G."/>
            <person name="Hugenholtz P."/>
            <person name="Kyrpides N.C."/>
        </authorList>
    </citation>
    <scope>NUCLEOTIDE SEQUENCE [LARGE SCALE GENOMIC DNA]</scope>
    <source>
        <strain evidence="2 3">RF6</strain>
    </source>
</reference>
<keyword evidence="3" id="KW-1185">Reference proteome</keyword>
<evidence type="ECO:0000313" key="3">
    <source>
        <dbReference type="Proteomes" id="UP000291832"/>
    </source>
</evidence>